<dbReference type="GO" id="GO:0008757">
    <property type="term" value="F:S-adenosylmethionine-dependent methyltransferase activity"/>
    <property type="evidence" value="ECO:0007669"/>
    <property type="project" value="InterPro"/>
</dbReference>
<evidence type="ECO:0000313" key="2">
    <source>
        <dbReference type="EMBL" id="TQF16913.1"/>
    </source>
</evidence>
<gene>
    <name evidence="2" type="ORF">FJV41_05705</name>
</gene>
<comment type="caution">
    <text evidence="2">The sequence shown here is derived from an EMBL/GenBank/DDBJ whole genome shotgun (WGS) entry which is preliminary data.</text>
</comment>
<evidence type="ECO:0000259" key="1">
    <source>
        <dbReference type="Pfam" id="PF08241"/>
    </source>
</evidence>
<feature type="domain" description="Methyltransferase type 11" evidence="1">
    <location>
        <begin position="111"/>
        <end position="197"/>
    </location>
</feature>
<dbReference type="GO" id="GO:0032259">
    <property type="term" value="P:methylation"/>
    <property type="evidence" value="ECO:0007669"/>
    <property type="project" value="UniProtKB-KW"/>
</dbReference>
<dbReference type="InterPro" id="IPR013216">
    <property type="entry name" value="Methyltransf_11"/>
</dbReference>
<protein>
    <submittedName>
        <fullName evidence="2">Class I SAM-dependent methyltransferase</fullName>
    </submittedName>
</protein>
<dbReference type="Gene3D" id="3.40.50.150">
    <property type="entry name" value="Vaccinia Virus protein VP39"/>
    <property type="match status" value="1"/>
</dbReference>
<dbReference type="OrthoDB" id="5320891at2"/>
<dbReference type="InterPro" id="IPR029063">
    <property type="entry name" value="SAM-dependent_MTases_sf"/>
</dbReference>
<keyword evidence="3" id="KW-1185">Reference proteome</keyword>
<evidence type="ECO:0000313" key="3">
    <source>
        <dbReference type="Proteomes" id="UP000315369"/>
    </source>
</evidence>
<dbReference type="CDD" id="cd02440">
    <property type="entry name" value="AdoMet_MTases"/>
    <property type="match status" value="1"/>
</dbReference>
<dbReference type="AlphaFoldDB" id="A0A540X6M5"/>
<sequence>MKLSSLLAKDGLQRLPARVRRRLALEARRLVSVGVAHVPPLRSGLELLSFELSLLLAQGSKDMYGASYYGAGRNPLDREGNSGYEHYRRDSSHANKAAYLLWNHFDVRTSLDVGCALGFTVQALRELGWDTQGSDFSDFAIHHAPWDVKPHLSLGDLSQRLPFDDGQFELVSAFETLEHLPPSMVPHAISELHRVTRGFLVVTAPSFGPCGTGPDGWFDGKVRPERLEHYRSLGPDYLGPVPEVDLARDEWGRPLEGHVTIASFAWWRRQFESAGFVLAPALEQRMYADIQALGLQGLWNLYVLHRPGVALPATDLRTPEEQARLARRWDVPLGAG</sequence>
<dbReference type="SUPFAM" id="SSF53335">
    <property type="entry name" value="S-adenosyl-L-methionine-dependent methyltransferases"/>
    <property type="match status" value="1"/>
</dbReference>
<reference evidence="2 3" key="1">
    <citation type="submission" date="2019-06" db="EMBL/GenBank/DDBJ databases">
        <authorList>
            <person name="Livingstone P."/>
            <person name="Whitworth D."/>
        </authorList>
    </citation>
    <scope>NUCLEOTIDE SEQUENCE [LARGE SCALE GENOMIC DNA]</scope>
    <source>
        <strain evidence="2 3">AM401</strain>
    </source>
</reference>
<dbReference type="RefSeq" id="WP_141641387.1">
    <property type="nucleotide sequence ID" value="NZ_VIFM01000015.1"/>
</dbReference>
<dbReference type="Proteomes" id="UP000315369">
    <property type="component" value="Unassembled WGS sequence"/>
</dbReference>
<accession>A0A540X6M5</accession>
<proteinExistence type="predicted"/>
<keyword evidence="2" id="KW-0808">Transferase</keyword>
<keyword evidence="2" id="KW-0489">Methyltransferase</keyword>
<dbReference type="Pfam" id="PF08241">
    <property type="entry name" value="Methyltransf_11"/>
    <property type="match status" value="1"/>
</dbReference>
<organism evidence="2 3">
    <name type="scientific">Myxococcus llanfairpwllgwyngyllgogerychwyrndrobwllllantysiliogogogochensis</name>
    <dbReference type="NCBI Taxonomy" id="2590453"/>
    <lineage>
        <taxon>Bacteria</taxon>
        <taxon>Pseudomonadati</taxon>
        <taxon>Myxococcota</taxon>
        <taxon>Myxococcia</taxon>
        <taxon>Myxococcales</taxon>
        <taxon>Cystobacterineae</taxon>
        <taxon>Myxococcaceae</taxon>
        <taxon>Myxococcus</taxon>
    </lineage>
</organism>
<name>A0A540X6M5_9BACT</name>
<dbReference type="EMBL" id="VIFM01000015">
    <property type="protein sequence ID" value="TQF16913.1"/>
    <property type="molecule type" value="Genomic_DNA"/>
</dbReference>